<dbReference type="PANTHER" id="PTHR11579">
    <property type="entry name" value="PROTEIN-L-ISOASPARTATE O-METHYLTRANSFERASE"/>
    <property type="match status" value="1"/>
</dbReference>
<evidence type="ECO:0000256" key="3">
    <source>
        <dbReference type="ARBA" id="ARBA00011890"/>
    </source>
</evidence>
<reference evidence="8" key="1">
    <citation type="submission" date="2022-10" db="EMBL/GenBank/DDBJ databases">
        <title>Novel sulphate-reducing endosymbionts in the free-living metamonad Anaeramoeba.</title>
        <authorList>
            <person name="Jerlstrom-Hultqvist J."/>
            <person name="Cepicka I."/>
            <person name="Gallot-Lavallee L."/>
            <person name="Salas-Leiva D."/>
            <person name="Curtis B.A."/>
            <person name="Zahonova K."/>
            <person name="Pipaliya S."/>
            <person name="Dacks J."/>
            <person name="Roger A.J."/>
        </authorList>
    </citation>
    <scope>NUCLEOTIDE SEQUENCE</scope>
    <source>
        <strain evidence="8">BMAN</strain>
    </source>
</reference>
<dbReference type="CDD" id="cd02440">
    <property type="entry name" value="AdoMet_MTases"/>
    <property type="match status" value="1"/>
</dbReference>
<evidence type="ECO:0000256" key="6">
    <source>
        <dbReference type="ARBA" id="ARBA00022679"/>
    </source>
</evidence>
<dbReference type="GO" id="GO:0032259">
    <property type="term" value="P:methylation"/>
    <property type="evidence" value="ECO:0007669"/>
    <property type="project" value="UniProtKB-KW"/>
</dbReference>
<evidence type="ECO:0000256" key="2">
    <source>
        <dbReference type="ARBA" id="ARBA00005369"/>
    </source>
</evidence>
<dbReference type="AlphaFoldDB" id="A0A9Q0LGU5"/>
<comment type="caution">
    <text evidence="8">The sequence shown here is derived from an EMBL/GenBank/DDBJ whole genome shotgun (WGS) entry which is preliminary data.</text>
</comment>
<comment type="subcellular location">
    <subcellularLocation>
        <location evidence="1">Cytoplasm</location>
    </subcellularLocation>
</comment>
<dbReference type="InterPro" id="IPR000682">
    <property type="entry name" value="PCMT"/>
</dbReference>
<dbReference type="EMBL" id="JAPDFW010000082">
    <property type="protein sequence ID" value="KAJ5072154.1"/>
    <property type="molecule type" value="Genomic_DNA"/>
</dbReference>
<evidence type="ECO:0000256" key="4">
    <source>
        <dbReference type="ARBA" id="ARBA00022490"/>
    </source>
</evidence>
<dbReference type="EC" id="2.1.1.77" evidence="3"/>
<sequence length="231" mass="25576">MEKEKRKPNKKLKKLIKKLIKEGRIKTEKVKKAMLKVDRANFFPEKSKNSAYEDHAHSIGFSATISAPHMHAMQLELMQLEQGFNVLDIGSGSGIICAYAGKIIGDAGKIIGIEHIEKLANWSIENIKKDSPDLIEKGIANIVVGDGFLGCKDQVFDAIHVGAAAPSIPQSLVEQLKIGGHLVIPIGNPKSRQKLFDITKKENGEIVKTFVSNVRFVPLCKKEEQLKKKDD</sequence>
<comment type="similarity">
    <text evidence="2">Belongs to the methyltransferase superfamily. L-isoaspartyl/D-aspartyl protein methyltransferase family.</text>
</comment>
<evidence type="ECO:0000256" key="1">
    <source>
        <dbReference type="ARBA" id="ARBA00004496"/>
    </source>
</evidence>
<dbReference type="NCBIfam" id="TIGR00080">
    <property type="entry name" value="pimt"/>
    <property type="match status" value="1"/>
</dbReference>
<dbReference type="OMA" id="QDSPCPI"/>
<dbReference type="InterPro" id="IPR029063">
    <property type="entry name" value="SAM-dependent_MTases_sf"/>
</dbReference>
<dbReference type="OrthoDB" id="73890at2759"/>
<dbReference type="Proteomes" id="UP001149090">
    <property type="component" value="Unassembled WGS sequence"/>
</dbReference>
<dbReference type="Gene3D" id="3.40.50.150">
    <property type="entry name" value="Vaccinia Virus protein VP39"/>
    <property type="match status" value="1"/>
</dbReference>
<dbReference type="GO" id="GO:0004719">
    <property type="term" value="F:protein-L-isoaspartate (D-aspartate) O-methyltransferase activity"/>
    <property type="evidence" value="ECO:0007669"/>
    <property type="project" value="UniProtKB-EC"/>
</dbReference>
<dbReference type="PANTHER" id="PTHR11579:SF0">
    <property type="entry name" value="PROTEIN-L-ISOASPARTATE(D-ASPARTATE) O-METHYLTRANSFERASE"/>
    <property type="match status" value="1"/>
</dbReference>
<keyword evidence="5" id="KW-0489">Methyltransferase</keyword>
<dbReference type="SUPFAM" id="SSF53335">
    <property type="entry name" value="S-adenosyl-L-methionine-dependent methyltransferases"/>
    <property type="match status" value="1"/>
</dbReference>
<evidence type="ECO:0000313" key="8">
    <source>
        <dbReference type="EMBL" id="KAJ5072154.1"/>
    </source>
</evidence>
<name>A0A9Q0LGU5_ANAIG</name>
<dbReference type="Pfam" id="PF01135">
    <property type="entry name" value="PCMT"/>
    <property type="match status" value="1"/>
</dbReference>
<keyword evidence="4" id="KW-0963">Cytoplasm</keyword>
<evidence type="ECO:0000256" key="7">
    <source>
        <dbReference type="ARBA" id="ARBA00022691"/>
    </source>
</evidence>
<keyword evidence="7" id="KW-0949">S-adenosyl-L-methionine</keyword>
<keyword evidence="9" id="KW-1185">Reference proteome</keyword>
<accession>A0A9Q0LGU5</accession>
<protein>
    <recommendedName>
        <fullName evidence="3">protein-L-isoaspartate(D-aspartate) O-methyltransferase</fullName>
        <ecNumber evidence="3">2.1.1.77</ecNumber>
    </recommendedName>
</protein>
<proteinExistence type="inferred from homology"/>
<gene>
    <name evidence="8" type="ORF">M0811_09534</name>
</gene>
<keyword evidence="6" id="KW-0808">Transferase</keyword>
<evidence type="ECO:0000256" key="5">
    <source>
        <dbReference type="ARBA" id="ARBA00022603"/>
    </source>
</evidence>
<organism evidence="8 9">
    <name type="scientific">Anaeramoeba ignava</name>
    <name type="common">Anaerobic marine amoeba</name>
    <dbReference type="NCBI Taxonomy" id="1746090"/>
    <lineage>
        <taxon>Eukaryota</taxon>
        <taxon>Metamonada</taxon>
        <taxon>Anaeramoebidae</taxon>
        <taxon>Anaeramoeba</taxon>
    </lineage>
</organism>
<dbReference type="GO" id="GO:0005737">
    <property type="term" value="C:cytoplasm"/>
    <property type="evidence" value="ECO:0007669"/>
    <property type="project" value="UniProtKB-SubCell"/>
</dbReference>
<evidence type="ECO:0000313" key="9">
    <source>
        <dbReference type="Proteomes" id="UP001149090"/>
    </source>
</evidence>